<dbReference type="RefSeq" id="WP_036117262.1">
    <property type="nucleotide sequence ID" value="NZ_JAZBNI010000019.1"/>
</dbReference>
<evidence type="ECO:0000256" key="1">
    <source>
        <dbReference type="SAM" id="Phobius"/>
    </source>
</evidence>
<evidence type="ECO:0000313" key="2">
    <source>
        <dbReference type="EMBL" id="PKU50937.1"/>
    </source>
</evidence>
<organism evidence="2 3">
    <name type="scientific">Lysinibacillus fusiformis</name>
    <dbReference type="NCBI Taxonomy" id="28031"/>
    <lineage>
        <taxon>Bacteria</taxon>
        <taxon>Bacillati</taxon>
        <taxon>Bacillota</taxon>
        <taxon>Bacilli</taxon>
        <taxon>Bacillales</taxon>
        <taxon>Bacillaceae</taxon>
        <taxon>Lysinibacillus</taxon>
    </lineage>
</organism>
<dbReference type="EMBL" id="PDFK01000004">
    <property type="protein sequence ID" value="PKU50937.1"/>
    <property type="molecule type" value="Genomic_DNA"/>
</dbReference>
<dbReference type="Proteomes" id="UP000234956">
    <property type="component" value="Unassembled WGS sequence"/>
</dbReference>
<reference evidence="2 3" key="1">
    <citation type="submission" date="2017-10" db="EMBL/GenBank/DDBJ databases">
        <title>Draft genome of Lysinibacillus fusiformis strain Juneja, a laboratory-derived pathogen of Drosophila melanogaster.</title>
        <authorList>
            <person name="Smith B.R."/>
            <person name="Unckless R.L."/>
        </authorList>
    </citation>
    <scope>NUCLEOTIDE SEQUENCE [LARGE SCALE GENOMIC DNA]</scope>
    <source>
        <strain evidence="2 3">Juneja</strain>
    </source>
</reference>
<name>A0A2I0UY07_9BACI</name>
<dbReference type="AlphaFoldDB" id="A0A2I0UY07"/>
<accession>A0A2I0UY07</accession>
<feature type="transmembrane region" description="Helical" evidence="1">
    <location>
        <begin position="44"/>
        <end position="68"/>
    </location>
</feature>
<gene>
    <name evidence="2" type="ORF">CRI88_14750</name>
</gene>
<sequence>MSTFIVGVLQQLTSPLLMVVCFYFTLTYFHHLKIGDDRGIKNTKWAAVLCLALALILPFIYNFLIFIMRG</sequence>
<proteinExistence type="predicted"/>
<keyword evidence="1" id="KW-0472">Membrane</keyword>
<protein>
    <submittedName>
        <fullName evidence="2">Uncharacterized protein</fullName>
    </submittedName>
</protein>
<comment type="caution">
    <text evidence="2">The sequence shown here is derived from an EMBL/GenBank/DDBJ whole genome shotgun (WGS) entry which is preliminary data.</text>
</comment>
<feature type="transmembrane region" description="Helical" evidence="1">
    <location>
        <begin position="12"/>
        <end position="32"/>
    </location>
</feature>
<keyword evidence="1" id="KW-0812">Transmembrane</keyword>
<keyword evidence="1" id="KW-1133">Transmembrane helix</keyword>
<evidence type="ECO:0000313" key="3">
    <source>
        <dbReference type="Proteomes" id="UP000234956"/>
    </source>
</evidence>